<dbReference type="GO" id="GO:0016117">
    <property type="term" value="P:carotenoid biosynthetic process"/>
    <property type="evidence" value="ECO:0007669"/>
    <property type="project" value="UniProtKB-KW"/>
</dbReference>
<dbReference type="OrthoDB" id="9807580at2"/>
<dbReference type="AlphaFoldDB" id="A0A0F6SI20"/>
<evidence type="ECO:0000313" key="6">
    <source>
        <dbReference type="EMBL" id="AKF11429.1"/>
    </source>
</evidence>
<evidence type="ECO:0000256" key="2">
    <source>
        <dbReference type="ARBA" id="ARBA00006251"/>
    </source>
</evidence>
<dbReference type="SFLD" id="SFLDS00005">
    <property type="entry name" value="Isoprenoid_Synthase_Type_I"/>
    <property type="match status" value="1"/>
</dbReference>
<dbReference type="PANTHER" id="PTHR31480">
    <property type="entry name" value="BIFUNCTIONAL LYCOPENE CYCLASE/PHYTOENE SYNTHASE"/>
    <property type="match status" value="1"/>
</dbReference>
<evidence type="ECO:0000256" key="5">
    <source>
        <dbReference type="ARBA" id="ARBA00053028"/>
    </source>
</evidence>
<dbReference type="InterPro" id="IPR008949">
    <property type="entry name" value="Isoprenoid_synthase_dom_sf"/>
</dbReference>
<dbReference type="KEGG" id="samy:DB32_008578"/>
<evidence type="ECO:0000313" key="7">
    <source>
        <dbReference type="Proteomes" id="UP000034883"/>
    </source>
</evidence>
<comment type="pathway">
    <text evidence="1">Carotenoid biosynthesis; phytoene biosynthesis.</text>
</comment>
<dbReference type="GO" id="GO:0051996">
    <property type="term" value="F:squalene synthase [NAD(P)H] activity"/>
    <property type="evidence" value="ECO:0007669"/>
    <property type="project" value="InterPro"/>
</dbReference>
<comment type="cofactor">
    <cofactor evidence="5">
        <name>ATP</name>
        <dbReference type="ChEBI" id="CHEBI:30616"/>
    </cofactor>
</comment>
<accession>A0A0F6SI20</accession>
<dbReference type="Pfam" id="PF00494">
    <property type="entry name" value="SQS_PSY"/>
    <property type="match status" value="1"/>
</dbReference>
<organism evidence="6 7">
    <name type="scientific">Sandaracinus amylolyticus</name>
    <dbReference type="NCBI Taxonomy" id="927083"/>
    <lineage>
        <taxon>Bacteria</taxon>
        <taxon>Pseudomonadati</taxon>
        <taxon>Myxococcota</taxon>
        <taxon>Polyangia</taxon>
        <taxon>Polyangiales</taxon>
        <taxon>Sandaracinaceae</taxon>
        <taxon>Sandaracinus</taxon>
    </lineage>
</organism>
<dbReference type="SFLD" id="SFLDG01018">
    <property type="entry name" value="Squalene/Phytoene_Synthase_Lik"/>
    <property type="match status" value="1"/>
</dbReference>
<proteinExistence type="inferred from homology"/>
<reference evidence="6 7" key="1">
    <citation type="submission" date="2015-03" db="EMBL/GenBank/DDBJ databases">
        <title>Genome assembly of Sandaracinus amylolyticus DSM 53668.</title>
        <authorList>
            <person name="Sharma G."/>
            <person name="Subramanian S."/>
        </authorList>
    </citation>
    <scope>NUCLEOTIDE SEQUENCE [LARGE SCALE GENOMIC DNA]</scope>
    <source>
        <strain evidence="6 7">DSM 53668</strain>
    </source>
</reference>
<dbReference type="STRING" id="927083.DB32_008578"/>
<comment type="similarity">
    <text evidence="2">Belongs to the phytoene/squalene synthase family.</text>
</comment>
<keyword evidence="7" id="KW-1185">Reference proteome</keyword>
<dbReference type="Gene3D" id="1.10.600.10">
    <property type="entry name" value="Farnesyl Diphosphate Synthase"/>
    <property type="match status" value="1"/>
</dbReference>
<dbReference type="Proteomes" id="UP000034883">
    <property type="component" value="Chromosome"/>
</dbReference>
<keyword evidence="4" id="KW-0125">Carotenoid biosynthesis</keyword>
<dbReference type="GO" id="GO:0004311">
    <property type="term" value="F:geranylgeranyl diphosphate synthase activity"/>
    <property type="evidence" value="ECO:0007669"/>
    <property type="project" value="InterPro"/>
</dbReference>
<protein>
    <submittedName>
        <fullName evidence="6">Phytoene synthase</fullName>
    </submittedName>
</protein>
<dbReference type="SFLD" id="SFLDG01212">
    <property type="entry name" value="Phytoene_synthase_like"/>
    <property type="match status" value="1"/>
</dbReference>
<evidence type="ECO:0000256" key="1">
    <source>
        <dbReference type="ARBA" id="ARBA00004684"/>
    </source>
</evidence>
<dbReference type="InterPro" id="IPR019845">
    <property type="entry name" value="Squalene/phytoene_synthase_CS"/>
</dbReference>
<dbReference type="EMBL" id="CP011125">
    <property type="protein sequence ID" value="AKF11429.1"/>
    <property type="molecule type" value="Genomic_DNA"/>
</dbReference>
<evidence type="ECO:0000256" key="3">
    <source>
        <dbReference type="ARBA" id="ARBA00022679"/>
    </source>
</evidence>
<gene>
    <name evidence="6" type="ORF">DB32_008578</name>
</gene>
<dbReference type="PROSITE" id="PS01045">
    <property type="entry name" value="SQUALEN_PHYTOEN_SYN_2"/>
    <property type="match status" value="1"/>
</dbReference>
<dbReference type="InterPro" id="IPR002060">
    <property type="entry name" value="Squ/phyt_synthse"/>
</dbReference>
<evidence type="ECO:0000256" key="4">
    <source>
        <dbReference type="ARBA" id="ARBA00022746"/>
    </source>
</evidence>
<keyword evidence="3" id="KW-0808">Transferase</keyword>
<sequence>MSAAIERDLEACRALLARGSKSFAFASRALPYRLRDPVAAFYAFCRVSDDAVDESDDPRAALATLHARLDAAYAGTPHDDPVDRALAWLAHTHGLPRGPLEALLEGYLWDVERRTYEDLAGTIAYSARVASSVGVAMTALMGRRAPRTLARAADLGVAMQLTNIARDVGEDARNGRLYLPRAWMREEGVDPDRFASAPTFSPALGRVVRRVLDEADVLYARAEVGIADLPADCRLAIRAASRIYRDIGRVIRSRGCDSVSARAHTTGARKALLLARATVVAGGSASDDAPLAETRFLVDAAAA</sequence>
<dbReference type="FunFam" id="1.10.600.10:FF:000020">
    <property type="entry name" value="Phytoene synthase"/>
    <property type="match status" value="1"/>
</dbReference>
<dbReference type="InterPro" id="IPR033904">
    <property type="entry name" value="Trans_IPPS_HH"/>
</dbReference>
<dbReference type="RefSeq" id="WP_053238296.1">
    <property type="nucleotide sequence ID" value="NZ_CP011125.1"/>
</dbReference>
<name>A0A0F6SI20_9BACT</name>
<dbReference type="CDD" id="cd00683">
    <property type="entry name" value="Trans_IPPS_HH"/>
    <property type="match status" value="1"/>
</dbReference>
<dbReference type="SUPFAM" id="SSF48576">
    <property type="entry name" value="Terpenoid synthases"/>
    <property type="match status" value="1"/>
</dbReference>
<dbReference type="InterPro" id="IPR044843">
    <property type="entry name" value="Trans_IPPS_bact-type"/>
</dbReference>